<evidence type="ECO:0000256" key="4">
    <source>
        <dbReference type="ARBA" id="ARBA00022729"/>
    </source>
</evidence>
<feature type="binding site" evidence="10">
    <location>
        <position position="199"/>
    </location>
    <ligand>
        <name>Ca(2+)</name>
        <dbReference type="ChEBI" id="CHEBI:29108"/>
        <label>1</label>
    </ligand>
</feature>
<dbReference type="GO" id="GO:0004222">
    <property type="term" value="F:metalloendopeptidase activity"/>
    <property type="evidence" value="ECO:0007669"/>
    <property type="project" value="InterPro"/>
</dbReference>
<feature type="short sequence motif" description="Cysteine switch" evidence="11">
    <location>
        <begin position="80"/>
        <end position="87"/>
    </location>
</feature>
<gene>
    <name evidence="14" type="primary">Mmp1_5</name>
    <name evidence="14" type="ORF">OS493_000582</name>
</gene>
<sequence>MFLFLVVISLLLIDGAVCELDEEDDDTQFALLYLRHYHYLSPETSSNTNTTEAIENFQKFFGLTVTGELDDDTMYEMKKPRCGDPDVDTDGLRLKRYATVGRQWSNTTLTYSFSPGADMKNKDQLRIIARAFKYWSDAAPKLTFTRTNNFNKSDIRISFGKLTHSGVPGERQCPYDFDGQGGVIAHAYYPTEGRIHFDDDEHYTEFGGSVVGWWWNKRQTRGLLYTAVHEIGHALGLKHSDVKDAVMWPLAKNGNPKLDQDDIDGIISLYG</sequence>
<evidence type="ECO:0000256" key="2">
    <source>
        <dbReference type="ARBA" id="ARBA00022670"/>
    </source>
</evidence>
<dbReference type="SUPFAM" id="SSF47090">
    <property type="entry name" value="PGBD-like"/>
    <property type="match status" value="1"/>
</dbReference>
<protein>
    <submittedName>
        <fullName evidence="14">Peptidase M10A</fullName>
        <ecNumber evidence="14">3.4.24.80</ecNumber>
    </submittedName>
</protein>
<feature type="binding site" evidence="10">
    <location>
        <position position="154"/>
    </location>
    <ligand>
        <name>Ca(2+)</name>
        <dbReference type="ChEBI" id="CHEBI:29108"/>
        <label>2</label>
    </ligand>
</feature>
<keyword evidence="3 10" id="KW-0479">Metal-binding</keyword>
<dbReference type="SMART" id="SM00235">
    <property type="entry name" value="ZnMc"/>
    <property type="match status" value="1"/>
</dbReference>
<dbReference type="InterPro" id="IPR002477">
    <property type="entry name" value="Peptidoglycan-bd-like"/>
</dbReference>
<evidence type="ECO:0000259" key="13">
    <source>
        <dbReference type="SMART" id="SM00235"/>
    </source>
</evidence>
<dbReference type="PANTHER" id="PTHR10201:SF291">
    <property type="entry name" value="MATRIX METALLOPROTEINASE 1, ISOFORM C-RELATED"/>
    <property type="match status" value="1"/>
</dbReference>
<keyword evidence="8" id="KW-0865">Zymogen</keyword>
<dbReference type="InterPro" id="IPR024079">
    <property type="entry name" value="MetalloPept_cat_dom_sf"/>
</dbReference>
<feature type="binding site" evidence="10">
    <location>
        <position position="198"/>
    </location>
    <ligand>
        <name>Ca(2+)</name>
        <dbReference type="ChEBI" id="CHEBI:29108"/>
        <label>3</label>
    </ligand>
</feature>
<evidence type="ECO:0000256" key="11">
    <source>
        <dbReference type="PIRSR" id="PIRSR621190-5"/>
    </source>
</evidence>
<dbReference type="GO" id="GO:0030574">
    <property type="term" value="P:collagen catabolic process"/>
    <property type="evidence" value="ECO:0007669"/>
    <property type="project" value="TreeGrafter"/>
</dbReference>
<reference evidence="14" key="1">
    <citation type="submission" date="2023-01" db="EMBL/GenBank/DDBJ databases">
        <title>Genome assembly of the deep-sea coral Lophelia pertusa.</title>
        <authorList>
            <person name="Herrera S."/>
            <person name="Cordes E."/>
        </authorList>
    </citation>
    <scope>NUCLEOTIDE SEQUENCE</scope>
    <source>
        <strain evidence="14">USNM1676648</strain>
        <tissue evidence="14">Polyp</tissue>
    </source>
</reference>
<keyword evidence="4 12" id="KW-0732">Signal</keyword>
<keyword evidence="10" id="KW-0106">Calcium</keyword>
<dbReference type="InterPro" id="IPR001818">
    <property type="entry name" value="Pept_M10_metallopeptidase"/>
</dbReference>
<dbReference type="PRINTS" id="PR00138">
    <property type="entry name" value="MATRIXIN"/>
</dbReference>
<evidence type="ECO:0000256" key="9">
    <source>
        <dbReference type="PIRSR" id="PIRSR621190-1"/>
    </source>
</evidence>
<dbReference type="Proteomes" id="UP001163046">
    <property type="component" value="Unassembled WGS sequence"/>
</dbReference>
<feature type="binding site" evidence="10">
    <location>
        <position position="196"/>
    </location>
    <ligand>
        <name>Zn(2+)</name>
        <dbReference type="ChEBI" id="CHEBI:29105"/>
        <label>1</label>
    </ligand>
</feature>
<evidence type="ECO:0000256" key="1">
    <source>
        <dbReference type="ARBA" id="ARBA00010370"/>
    </source>
</evidence>
<evidence type="ECO:0000256" key="12">
    <source>
        <dbReference type="SAM" id="SignalP"/>
    </source>
</evidence>
<comment type="cofactor">
    <cofactor evidence="10">
        <name>Zn(2+)</name>
        <dbReference type="ChEBI" id="CHEBI:29105"/>
    </cofactor>
    <text evidence="10">Binds 2 Zn(2+) ions per subunit.</text>
</comment>
<comment type="cofactor">
    <cofactor evidence="10">
        <name>Ca(2+)</name>
        <dbReference type="ChEBI" id="CHEBI:29108"/>
    </cofactor>
    <text evidence="10">Can bind about 5 Ca(2+) ions per subunit.</text>
</comment>
<keyword evidence="2" id="KW-0645">Protease</keyword>
<dbReference type="GO" id="GO:0030198">
    <property type="term" value="P:extracellular matrix organization"/>
    <property type="evidence" value="ECO:0007669"/>
    <property type="project" value="TreeGrafter"/>
</dbReference>
<feature type="binding site" evidence="10">
    <location>
        <position position="247"/>
    </location>
    <ligand>
        <name>Zn(2+)</name>
        <dbReference type="ChEBI" id="CHEBI:29105"/>
        <label>2</label>
        <note>catalytic</note>
    </ligand>
</feature>
<feature type="binding site" evidence="10">
    <location>
        <position position="201"/>
    </location>
    <ligand>
        <name>Ca(2+)</name>
        <dbReference type="ChEBI" id="CHEBI:29108"/>
        <label>3</label>
    </ligand>
</feature>
<feature type="binding site" evidence="10">
    <location>
        <position position="239"/>
    </location>
    <ligand>
        <name>Zn(2+)</name>
        <dbReference type="ChEBI" id="CHEBI:29105"/>
        <label>2</label>
        <note>catalytic</note>
    </ligand>
</feature>
<keyword evidence="5 14" id="KW-0378">Hydrolase</keyword>
<evidence type="ECO:0000256" key="10">
    <source>
        <dbReference type="PIRSR" id="PIRSR621190-2"/>
    </source>
</evidence>
<proteinExistence type="inferred from homology"/>
<feature type="binding site" evidence="10">
    <location>
        <position position="229"/>
    </location>
    <ligand>
        <name>Zn(2+)</name>
        <dbReference type="ChEBI" id="CHEBI:29105"/>
        <label>2</label>
        <note>catalytic</note>
    </ligand>
</feature>
<feature type="binding site" evidence="10">
    <location>
        <position position="164"/>
    </location>
    <ligand>
        <name>Zn(2+)</name>
        <dbReference type="ChEBI" id="CHEBI:29105"/>
        <label>1</label>
    </ligand>
</feature>
<dbReference type="GO" id="GO:0008270">
    <property type="term" value="F:zinc ion binding"/>
    <property type="evidence" value="ECO:0007669"/>
    <property type="project" value="InterPro"/>
</dbReference>
<dbReference type="PANTHER" id="PTHR10201">
    <property type="entry name" value="MATRIX METALLOPROTEINASE"/>
    <property type="match status" value="1"/>
</dbReference>
<evidence type="ECO:0000256" key="3">
    <source>
        <dbReference type="ARBA" id="ARBA00022723"/>
    </source>
</evidence>
<dbReference type="SUPFAM" id="SSF55486">
    <property type="entry name" value="Metalloproteases ('zincins'), catalytic domain"/>
    <property type="match status" value="1"/>
</dbReference>
<keyword evidence="15" id="KW-1185">Reference proteome</keyword>
<feature type="active site" evidence="9">
    <location>
        <position position="230"/>
    </location>
</feature>
<evidence type="ECO:0000256" key="6">
    <source>
        <dbReference type="ARBA" id="ARBA00022833"/>
    </source>
</evidence>
<dbReference type="OrthoDB" id="406838at2759"/>
<keyword evidence="7" id="KW-0482">Metalloprotease</keyword>
<keyword evidence="6 10" id="KW-0862">Zinc</keyword>
<evidence type="ECO:0000256" key="7">
    <source>
        <dbReference type="ARBA" id="ARBA00023049"/>
    </source>
</evidence>
<dbReference type="InterPro" id="IPR036365">
    <property type="entry name" value="PGBD-like_sf"/>
</dbReference>
<accession>A0A9X0AB27</accession>
<dbReference type="CDD" id="cd04278">
    <property type="entry name" value="ZnMc_MMP"/>
    <property type="match status" value="1"/>
</dbReference>
<feature type="domain" description="Peptidase metallopeptidase" evidence="13">
    <location>
        <begin position="100"/>
        <end position="271"/>
    </location>
</feature>
<dbReference type="Pfam" id="PF01471">
    <property type="entry name" value="PG_binding_1"/>
    <property type="match status" value="1"/>
</dbReference>
<dbReference type="InterPro" id="IPR021158">
    <property type="entry name" value="Pept_M10A_Zn_BS"/>
</dbReference>
<comment type="caution">
    <text evidence="14">The sequence shown here is derived from an EMBL/GenBank/DDBJ whole genome shotgun (WGS) entry which is preliminary data.</text>
</comment>
<feature type="binding site" evidence="10">
    <location>
        <position position="118"/>
    </location>
    <ligand>
        <name>Ca(2+)</name>
        <dbReference type="ChEBI" id="CHEBI:29108"/>
        <label>1</label>
    </ligand>
</feature>
<dbReference type="Pfam" id="PF00413">
    <property type="entry name" value="Peptidase_M10"/>
    <property type="match status" value="1"/>
</dbReference>
<dbReference type="EMBL" id="MU825396">
    <property type="protein sequence ID" value="KAJ7394749.1"/>
    <property type="molecule type" value="Genomic_DNA"/>
</dbReference>
<dbReference type="GO" id="GO:0031012">
    <property type="term" value="C:extracellular matrix"/>
    <property type="evidence" value="ECO:0007669"/>
    <property type="project" value="InterPro"/>
</dbReference>
<organism evidence="14 15">
    <name type="scientific">Desmophyllum pertusum</name>
    <dbReference type="NCBI Taxonomy" id="174260"/>
    <lineage>
        <taxon>Eukaryota</taxon>
        <taxon>Metazoa</taxon>
        <taxon>Cnidaria</taxon>
        <taxon>Anthozoa</taxon>
        <taxon>Hexacorallia</taxon>
        <taxon>Scleractinia</taxon>
        <taxon>Caryophylliina</taxon>
        <taxon>Caryophylliidae</taxon>
        <taxon>Desmophyllum</taxon>
    </lineage>
</organism>
<feature type="binding site" evidence="10">
    <location>
        <position position="186"/>
    </location>
    <ligand>
        <name>Zn(2+)</name>
        <dbReference type="ChEBI" id="CHEBI:29105"/>
        <label>1</label>
    </ligand>
</feature>
<dbReference type="InterPro" id="IPR033739">
    <property type="entry name" value="M10A_MMP"/>
</dbReference>
<evidence type="ECO:0000313" key="15">
    <source>
        <dbReference type="Proteomes" id="UP001163046"/>
    </source>
</evidence>
<evidence type="ECO:0000256" key="5">
    <source>
        <dbReference type="ARBA" id="ARBA00022801"/>
    </source>
</evidence>
<dbReference type="EC" id="3.4.24.80" evidence="14"/>
<dbReference type="InterPro" id="IPR021190">
    <property type="entry name" value="Pept_M10A"/>
</dbReference>
<evidence type="ECO:0000313" key="14">
    <source>
        <dbReference type="EMBL" id="KAJ7394749.1"/>
    </source>
</evidence>
<name>A0A9X0AB27_9CNID</name>
<feature type="binding site" evidence="10">
    <location>
        <position position="201"/>
    </location>
    <ligand>
        <name>Ca(2+)</name>
        <dbReference type="ChEBI" id="CHEBI:29108"/>
        <label>1</label>
    </ligand>
</feature>
<dbReference type="GO" id="GO:0006508">
    <property type="term" value="P:proteolysis"/>
    <property type="evidence" value="ECO:0007669"/>
    <property type="project" value="UniProtKB-KW"/>
</dbReference>
<comment type="similarity">
    <text evidence="1">Belongs to the peptidase M10A family.</text>
</comment>
<dbReference type="InterPro" id="IPR006026">
    <property type="entry name" value="Peptidase_Metallo"/>
</dbReference>
<dbReference type="Gene3D" id="3.40.390.10">
    <property type="entry name" value="Collagenase (Catalytic Domain)"/>
    <property type="match status" value="1"/>
</dbReference>
<feature type="binding site" evidence="10">
    <location>
        <position position="179"/>
    </location>
    <ligand>
        <name>Ca(2+)</name>
        <dbReference type="ChEBI" id="CHEBI:29108"/>
        <label>3</label>
    </ligand>
</feature>
<feature type="binding site" evidence="10">
    <location>
        <position position="178"/>
    </location>
    <ligand>
        <name>Ca(2+)</name>
        <dbReference type="ChEBI" id="CHEBI:29108"/>
        <label>3</label>
    </ligand>
</feature>
<feature type="chain" id="PRO_5040860912" evidence="12">
    <location>
        <begin position="19"/>
        <end position="271"/>
    </location>
</feature>
<feature type="signal peptide" evidence="12">
    <location>
        <begin position="1"/>
        <end position="18"/>
    </location>
</feature>
<feature type="binding site" description="in inhibited form" evidence="10">
    <location>
        <position position="82"/>
    </location>
    <ligand>
        <name>Zn(2+)</name>
        <dbReference type="ChEBI" id="CHEBI:29105"/>
        <label>2</label>
        <note>catalytic</note>
    </ligand>
</feature>
<dbReference type="AlphaFoldDB" id="A0A9X0AB27"/>
<evidence type="ECO:0000256" key="8">
    <source>
        <dbReference type="ARBA" id="ARBA00023145"/>
    </source>
</evidence>
<dbReference type="PROSITE" id="PS00546">
    <property type="entry name" value="CYSTEINE_SWITCH"/>
    <property type="match status" value="1"/>
</dbReference>
<feature type="binding site" evidence="10">
    <location>
        <position position="233"/>
    </location>
    <ligand>
        <name>Zn(2+)</name>
        <dbReference type="ChEBI" id="CHEBI:29105"/>
        <label>2</label>
        <note>catalytic</note>
    </ligand>
</feature>